<evidence type="ECO:0000259" key="7">
    <source>
        <dbReference type="Pfam" id="PF08245"/>
    </source>
</evidence>
<dbReference type="GO" id="GO:0004326">
    <property type="term" value="F:tetrahydrofolylpolyglutamate synthase activity"/>
    <property type="evidence" value="ECO:0007669"/>
    <property type="project" value="InterPro"/>
</dbReference>
<dbReference type="InterPro" id="IPR036615">
    <property type="entry name" value="Mur_ligase_C_dom_sf"/>
</dbReference>
<keyword evidence="5" id="KW-0067">ATP-binding</keyword>
<dbReference type="GO" id="GO:0005524">
    <property type="term" value="F:ATP binding"/>
    <property type="evidence" value="ECO:0007669"/>
    <property type="project" value="UniProtKB-KW"/>
</dbReference>
<evidence type="ECO:0000313" key="9">
    <source>
        <dbReference type="Proteomes" id="UP000315454"/>
    </source>
</evidence>
<dbReference type="Gene3D" id="3.40.1190.10">
    <property type="entry name" value="Mur-like, catalytic domain"/>
    <property type="match status" value="1"/>
</dbReference>
<dbReference type="InterPro" id="IPR036565">
    <property type="entry name" value="Mur-like_cat_sf"/>
</dbReference>
<dbReference type="PANTHER" id="PTHR11136">
    <property type="entry name" value="FOLYLPOLYGLUTAMATE SYNTHASE-RELATED"/>
    <property type="match status" value="1"/>
</dbReference>
<dbReference type="GO" id="GO:0008841">
    <property type="term" value="F:dihydrofolate synthase activity"/>
    <property type="evidence" value="ECO:0007669"/>
    <property type="project" value="TreeGrafter"/>
</dbReference>
<evidence type="ECO:0000256" key="3">
    <source>
        <dbReference type="ARBA" id="ARBA00022723"/>
    </source>
</evidence>
<evidence type="ECO:0000256" key="5">
    <source>
        <dbReference type="ARBA" id="ARBA00022840"/>
    </source>
</evidence>
<dbReference type="Pfam" id="PF08245">
    <property type="entry name" value="Mur_ligase_M"/>
    <property type="match status" value="1"/>
</dbReference>
<dbReference type="GO" id="GO:0005737">
    <property type="term" value="C:cytoplasm"/>
    <property type="evidence" value="ECO:0007669"/>
    <property type="project" value="TreeGrafter"/>
</dbReference>
<keyword evidence="6" id="KW-0460">Magnesium</keyword>
<keyword evidence="3" id="KW-0479">Metal-binding</keyword>
<evidence type="ECO:0000313" key="8">
    <source>
        <dbReference type="EMBL" id="TGH24016.1"/>
    </source>
</evidence>
<dbReference type="InterPro" id="IPR013221">
    <property type="entry name" value="Mur_ligase_cen"/>
</dbReference>
<dbReference type="EMBL" id="SRMN01000042">
    <property type="protein sequence ID" value="TGH24016.1"/>
    <property type="molecule type" value="Genomic_DNA"/>
</dbReference>
<dbReference type="NCBIfam" id="TIGR01499">
    <property type="entry name" value="folC"/>
    <property type="match status" value="1"/>
</dbReference>
<dbReference type="InterPro" id="IPR001645">
    <property type="entry name" value="Folylpolyglutamate_synth"/>
</dbReference>
<dbReference type="PANTHER" id="PTHR11136:SF0">
    <property type="entry name" value="DIHYDROFOLATE SYNTHETASE-RELATED"/>
    <property type="match status" value="1"/>
</dbReference>
<dbReference type="AlphaFoldDB" id="A0A524RU91"/>
<evidence type="ECO:0000256" key="2">
    <source>
        <dbReference type="ARBA" id="ARBA00022598"/>
    </source>
</evidence>
<comment type="caution">
    <text evidence="8">The sequence shown here is derived from an EMBL/GenBank/DDBJ whole genome shotgun (WGS) entry which is preliminary data.</text>
</comment>
<name>A0A524RU91_9CHRO</name>
<comment type="similarity">
    <text evidence="1">Belongs to the folylpolyglutamate synthase family.</text>
</comment>
<keyword evidence="2" id="KW-0436">Ligase</keyword>
<dbReference type="GO" id="GO:0046872">
    <property type="term" value="F:metal ion binding"/>
    <property type="evidence" value="ECO:0007669"/>
    <property type="project" value="UniProtKB-KW"/>
</dbReference>
<accession>A0A524RU91</accession>
<feature type="domain" description="Mur ligase central" evidence="7">
    <location>
        <begin position="72"/>
        <end position="224"/>
    </location>
</feature>
<evidence type="ECO:0000256" key="1">
    <source>
        <dbReference type="ARBA" id="ARBA00008276"/>
    </source>
</evidence>
<sequence length="463" mass="48671">MATRGVPPEQCPGRFHQDEAVGISPRGLPRALDLGGLLEPLAHRGVSLGLSRLKQALPALGHPEQCFPAVQIAGTNGKGSICTLLAAVLTAAGVRVGVYTSPHLVSWRERIRVGPSWIPANRLRQLLLQVNAAAAEARLTPFEALTAVAFRHFAEQGVELAILEVGLGGRLDATTSHPDRQLIGFASIGMDHCEYLGSDLESIAAEKAAVLQPGSMAVSAAQHPAVEAVLAGVASQASATLRRVEPLALQEGRLLWRNRALHCGLPGQVQRHNGAVALGLLEALGERGWPISTTAIELGFAAARWPGRLQAGRHQGLPLLLDGAHNPAAAAALRAELDRQPGPVDWLVGVLANKDAAAMVSRLLRPQDRLLLLPVPGHACWTRQALLEALAGQGHRVPAGQIREISPDPAAVPAILPRALDLLRQSWGGSGAAVDMTGRRTVVAGSLYLLGNLMADGAVETQP</sequence>
<gene>
    <name evidence="8" type="ORF">ERJ68_03520</name>
</gene>
<dbReference type="Gene3D" id="3.90.190.20">
    <property type="entry name" value="Mur ligase, C-terminal domain"/>
    <property type="match status" value="1"/>
</dbReference>
<dbReference type="SUPFAM" id="SSF53244">
    <property type="entry name" value="MurD-like peptide ligases, peptide-binding domain"/>
    <property type="match status" value="1"/>
</dbReference>
<reference evidence="8 9" key="1">
    <citation type="journal article" date="2019" name="mSystems">
        <title>Life at home and on the roam: Genomic adaptions reflect the dual lifestyle of an intracellular, facultative symbiont.</title>
        <authorList>
            <person name="Burgsdorf I."/>
        </authorList>
    </citation>
    <scope>NUCLEOTIDE SEQUENCE [LARGE SCALE GENOMIC DNA]</scope>
    <source>
        <strain evidence="8">277cI</strain>
    </source>
</reference>
<dbReference type="Proteomes" id="UP000315454">
    <property type="component" value="Unassembled WGS sequence"/>
</dbReference>
<keyword evidence="4" id="KW-0547">Nucleotide-binding</keyword>
<proteinExistence type="inferred from homology"/>
<protein>
    <submittedName>
        <fullName evidence="8">Bifunctional folylpolyglutamate synthase/dihydrofolate synthase</fullName>
    </submittedName>
</protein>
<evidence type="ECO:0000256" key="4">
    <source>
        <dbReference type="ARBA" id="ARBA00022741"/>
    </source>
</evidence>
<organism evidence="8 9">
    <name type="scientific">Aphanocapsa feldmannii 277cI</name>
    <dbReference type="NCBI Taxonomy" id="2507554"/>
    <lineage>
        <taxon>Bacteria</taxon>
        <taxon>Bacillati</taxon>
        <taxon>Cyanobacteriota</taxon>
        <taxon>Cyanophyceae</taxon>
        <taxon>Oscillatoriophycideae</taxon>
        <taxon>Chroococcales</taxon>
        <taxon>Microcystaceae</taxon>
        <taxon>Aphanocapsa</taxon>
    </lineage>
</organism>
<dbReference type="SUPFAM" id="SSF53623">
    <property type="entry name" value="MurD-like peptide ligases, catalytic domain"/>
    <property type="match status" value="1"/>
</dbReference>
<evidence type="ECO:0000256" key="6">
    <source>
        <dbReference type="ARBA" id="ARBA00022842"/>
    </source>
</evidence>